<feature type="region of interest" description="Disordered" evidence="1">
    <location>
        <begin position="1"/>
        <end position="37"/>
    </location>
</feature>
<accession>A0A1E4SJ48</accession>
<name>A0A1E4SJ48_9ASCO</name>
<feature type="region of interest" description="Disordered" evidence="1">
    <location>
        <begin position="80"/>
        <end position="105"/>
    </location>
</feature>
<dbReference type="EMBL" id="KV453912">
    <property type="protein sequence ID" value="ODV79462.1"/>
    <property type="molecule type" value="Genomic_DNA"/>
</dbReference>
<protein>
    <submittedName>
        <fullName evidence="2">Uncharacterized protein</fullName>
    </submittedName>
</protein>
<feature type="compositionally biased region" description="Basic and acidic residues" evidence="1">
    <location>
        <begin position="8"/>
        <end position="17"/>
    </location>
</feature>
<sequence>MSFASKRKRDEGGAEHTKKTRNGELPTQEYTTSDEWPIYAHPEGGIVKITPWGSLRQYTNDNGDHITKFEDVSFEDISFAKPGAAGTTPQDDYMPSTPQSLYNSQQYQQTNHQASYNQSQPTPVRPTIKLSPSDEAEMYVVDGYRGMGPGAVTPPQQQGQFEQEHENYFGMNDHTETEEFDYSDLHQDGDAEMSL</sequence>
<proteinExistence type="predicted"/>
<evidence type="ECO:0000256" key="1">
    <source>
        <dbReference type="SAM" id="MobiDB-lite"/>
    </source>
</evidence>
<feature type="compositionally biased region" description="Polar residues" evidence="1">
    <location>
        <begin position="96"/>
        <end position="105"/>
    </location>
</feature>
<dbReference type="OrthoDB" id="3997547at2759"/>
<evidence type="ECO:0000313" key="3">
    <source>
        <dbReference type="Proteomes" id="UP000094285"/>
    </source>
</evidence>
<reference evidence="3" key="1">
    <citation type="submission" date="2016-05" db="EMBL/GenBank/DDBJ databases">
        <title>Comparative genomics of biotechnologically important yeasts.</title>
        <authorList>
            <consortium name="DOE Joint Genome Institute"/>
            <person name="Riley R."/>
            <person name="Haridas S."/>
            <person name="Wolfe K.H."/>
            <person name="Lopes M.R."/>
            <person name="Hittinger C.T."/>
            <person name="Goker M."/>
            <person name="Salamov A."/>
            <person name="Wisecaver J."/>
            <person name="Long T.M."/>
            <person name="Aerts A.L."/>
            <person name="Barry K."/>
            <person name="Choi C."/>
            <person name="Clum A."/>
            <person name="Coughlan A.Y."/>
            <person name="Deshpande S."/>
            <person name="Douglass A.P."/>
            <person name="Hanson S.J."/>
            <person name="Klenk H.-P."/>
            <person name="Labutti K."/>
            <person name="Lapidus A."/>
            <person name="Lindquist E."/>
            <person name="Lipzen A."/>
            <person name="Meier-Kolthoff J.P."/>
            <person name="Ohm R.A."/>
            <person name="Otillar R.P."/>
            <person name="Pangilinan J."/>
            <person name="Peng Y."/>
            <person name="Rokas A."/>
            <person name="Rosa C.A."/>
            <person name="Scheuner C."/>
            <person name="Sibirny A.A."/>
            <person name="Slot J.C."/>
            <person name="Stielow J.B."/>
            <person name="Sun H."/>
            <person name="Kurtzman C.P."/>
            <person name="Blackwell M."/>
            <person name="Grigoriev I.V."/>
            <person name="Jeffries T.W."/>
        </authorList>
    </citation>
    <scope>NUCLEOTIDE SEQUENCE [LARGE SCALE GENOMIC DNA]</scope>
    <source>
        <strain evidence="3">NRRL Y-17324</strain>
    </source>
</reference>
<dbReference type="GeneID" id="30984138"/>
<keyword evidence="3" id="KW-1185">Reference proteome</keyword>
<dbReference type="AlphaFoldDB" id="A0A1E4SJ48"/>
<organism evidence="2 3">
    <name type="scientific">Suhomyces tanzawaensis NRRL Y-17324</name>
    <dbReference type="NCBI Taxonomy" id="984487"/>
    <lineage>
        <taxon>Eukaryota</taxon>
        <taxon>Fungi</taxon>
        <taxon>Dikarya</taxon>
        <taxon>Ascomycota</taxon>
        <taxon>Saccharomycotina</taxon>
        <taxon>Pichiomycetes</taxon>
        <taxon>Debaryomycetaceae</taxon>
        <taxon>Suhomyces</taxon>
    </lineage>
</organism>
<dbReference type="RefSeq" id="XP_020064584.1">
    <property type="nucleotide sequence ID" value="XM_020210002.1"/>
</dbReference>
<gene>
    <name evidence="2" type="ORF">CANTADRAFT_51884</name>
</gene>
<dbReference type="Proteomes" id="UP000094285">
    <property type="component" value="Unassembled WGS sequence"/>
</dbReference>
<evidence type="ECO:0000313" key="2">
    <source>
        <dbReference type="EMBL" id="ODV79462.1"/>
    </source>
</evidence>